<dbReference type="Gene3D" id="1.20.5.1930">
    <property type="match status" value="1"/>
</dbReference>
<evidence type="ECO:0000256" key="5">
    <source>
        <dbReference type="ARBA" id="ARBA00022777"/>
    </source>
</evidence>
<dbReference type="SMART" id="SM00091">
    <property type="entry name" value="PAS"/>
    <property type="match status" value="5"/>
</dbReference>
<feature type="coiled-coil region" evidence="6">
    <location>
        <begin position="54"/>
        <end position="88"/>
    </location>
</feature>
<dbReference type="GO" id="GO:0004673">
    <property type="term" value="F:protein histidine kinase activity"/>
    <property type="evidence" value="ECO:0007669"/>
    <property type="project" value="UniProtKB-EC"/>
</dbReference>
<dbReference type="InterPro" id="IPR013655">
    <property type="entry name" value="PAS_fold_3"/>
</dbReference>
<dbReference type="CDD" id="cd00130">
    <property type="entry name" value="PAS"/>
    <property type="match status" value="3"/>
</dbReference>
<dbReference type="RefSeq" id="WP_070729583.1">
    <property type="nucleotide sequence ID" value="NZ_MDZB01000135.1"/>
</dbReference>
<evidence type="ECO:0000256" key="6">
    <source>
        <dbReference type="SAM" id="Coils"/>
    </source>
</evidence>
<name>A0A1G1SWX7_9BACT</name>
<feature type="domain" description="Histidine kinase" evidence="8">
    <location>
        <begin position="730"/>
        <end position="916"/>
    </location>
</feature>
<evidence type="ECO:0000259" key="9">
    <source>
        <dbReference type="PROSITE" id="PS50112"/>
    </source>
</evidence>
<accession>A0A1G1SWX7</accession>
<dbReference type="SMART" id="SM00387">
    <property type="entry name" value="HATPase_c"/>
    <property type="match status" value="1"/>
</dbReference>
<dbReference type="CDD" id="cd16917">
    <property type="entry name" value="HATPase_UhpB-NarQ-NarX-like"/>
    <property type="match status" value="1"/>
</dbReference>
<feature type="region of interest" description="Disordered" evidence="7">
    <location>
        <begin position="1"/>
        <end position="22"/>
    </location>
</feature>
<protein>
    <recommendedName>
        <fullName evidence="2">histidine kinase</fullName>
        <ecNumber evidence="2">2.7.13.3</ecNumber>
    </recommendedName>
</protein>
<dbReference type="Pfam" id="PF08448">
    <property type="entry name" value="PAS_4"/>
    <property type="match status" value="2"/>
</dbReference>
<evidence type="ECO:0000256" key="7">
    <source>
        <dbReference type="SAM" id="MobiDB-lite"/>
    </source>
</evidence>
<evidence type="ECO:0000256" key="4">
    <source>
        <dbReference type="ARBA" id="ARBA00022679"/>
    </source>
</evidence>
<dbReference type="InterPro" id="IPR052162">
    <property type="entry name" value="Sensor_kinase/Photoreceptor"/>
</dbReference>
<dbReference type="Pfam" id="PF02518">
    <property type="entry name" value="HATPase_c"/>
    <property type="match status" value="1"/>
</dbReference>
<dbReference type="InterPro" id="IPR005467">
    <property type="entry name" value="His_kinase_dom"/>
</dbReference>
<gene>
    <name evidence="10" type="ORF">BEN47_17830</name>
</gene>
<dbReference type="Gene3D" id="3.30.450.20">
    <property type="entry name" value="PAS domain"/>
    <property type="match status" value="5"/>
</dbReference>
<keyword evidence="5" id="KW-0418">Kinase</keyword>
<dbReference type="PROSITE" id="PS50112">
    <property type="entry name" value="PAS"/>
    <property type="match status" value="2"/>
</dbReference>
<feature type="domain" description="PAS" evidence="9">
    <location>
        <begin position="344"/>
        <end position="416"/>
    </location>
</feature>
<organism evidence="10 11">
    <name type="scientific">Hymenobacter lapidarius</name>
    <dbReference type="NCBI Taxonomy" id="1908237"/>
    <lineage>
        <taxon>Bacteria</taxon>
        <taxon>Pseudomonadati</taxon>
        <taxon>Bacteroidota</taxon>
        <taxon>Cytophagia</taxon>
        <taxon>Cytophagales</taxon>
        <taxon>Hymenobacteraceae</taxon>
        <taxon>Hymenobacter</taxon>
    </lineage>
</organism>
<dbReference type="Pfam" id="PF08447">
    <property type="entry name" value="PAS_3"/>
    <property type="match status" value="1"/>
</dbReference>
<dbReference type="Proteomes" id="UP000176294">
    <property type="component" value="Unassembled WGS sequence"/>
</dbReference>
<keyword evidence="6" id="KW-0175">Coiled coil</keyword>
<dbReference type="STRING" id="1908237.BEN47_17830"/>
<evidence type="ECO:0000256" key="3">
    <source>
        <dbReference type="ARBA" id="ARBA00022553"/>
    </source>
</evidence>
<keyword evidence="3" id="KW-0597">Phosphoprotein</keyword>
<dbReference type="InterPro" id="IPR000014">
    <property type="entry name" value="PAS"/>
</dbReference>
<keyword evidence="4" id="KW-0808">Transferase</keyword>
<evidence type="ECO:0000259" key="8">
    <source>
        <dbReference type="PROSITE" id="PS50109"/>
    </source>
</evidence>
<dbReference type="EC" id="2.7.13.3" evidence="2"/>
<dbReference type="NCBIfam" id="TIGR00229">
    <property type="entry name" value="sensory_box"/>
    <property type="match status" value="3"/>
</dbReference>
<evidence type="ECO:0000256" key="2">
    <source>
        <dbReference type="ARBA" id="ARBA00012438"/>
    </source>
</evidence>
<reference evidence="10 11" key="1">
    <citation type="submission" date="2016-08" db="EMBL/GenBank/DDBJ databases">
        <title>Hymenobacter coccineus sp. nov., Hymenobacter lapidarius sp. nov. and Hymenobacter glacialis sp. nov., isolated from Antarctic soil.</title>
        <authorList>
            <person name="Sedlacek I."/>
            <person name="Kralova S."/>
            <person name="Kyrova K."/>
            <person name="Maslanova I."/>
            <person name="Stankova E."/>
            <person name="Vrbovska V."/>
            <person name="Nemec M."/>
            <person name="Bartak M."/>
            <person name="Svec P."/>
            <person name="Busse H.-J."/>
            <person name="Pantucek R."/>
        </authorList>
    </citation>
    <scope>NUCLEOTIDE SEQUENCE [LARGE SCALE GENOMIC DNA]</scope>
    <source>
        <strain evidence="10 11">CCM 8643</strain>
    </source>
</reference>
<dbReference type="Pfam" id="PF13426">
    <property type="entry name" value="PAS_9"/>
    <property type="match status" value="2"/>
</dbReference>
<dbReference type="SUPFAM" id="SSF55874">
    <property type="entry name" value="ATPase domain of HSP90 chaperone/DNA topoisomerase II/histidine kinase"/>
    <property type="match status" value="1"/>
</dbReference>
<dbReference type="Gene3D" id="3.30.565.10">
    <property type="entry name" value="Histidine kinase-like ATPase, C-terminal domain"/>
    <property type="match status" value="1"/>
</dbReference>
<dbReference type="AlphaFoldDB" id="A0A1G1SWX7"/>
<dbReference type="OrthoDB" id="5401121at2"/>
<dbReference type="PANTHER" id="PTHR43304:SF1">
    <property type="entry name" value="PAC DOMAIN-CONTAINING PROTEIN"/>
    <property type="match status" value="1"/>
</dbReference>
<feature type="domain" description="PAS" evidence="9">
    <location>
        <begin position="586"/>
        <end position="656"/>
    </location>
</feature>
<dbReference type="InterPro" id="IPR013656">
    <property type="entry name" value="PAS_4"/>
</dbReference>
<evidence type="ECO:0000256" key="1">
    <source>
        <dbReference type="ARBA" id="ARBA00000085"/>
    </source>
</evidence>
<comment type="catalytic activity">
    <reaction evidence="1">
        <text>ATP + protein L-histidine = ADP + protein N-phospho-L-histidine.</text>
        <dbReference type="EC" id="2.7.13.3"/>
    </reaction>
</comment>
<dbReference type="InterPro" id="IPR035965">
    <property type="entry name" value="PAS-like_dom_sf"/>
</dbReference>
<keyword evidence="11" id="KW-1185">Reference proteome</keyword>
<dbReference type="PROSITE" id="PS50109">
    <property type="entry name" value="HIS_KIN"/>
    <property type="match status" value="1"/>
</dbReference>
<comment type="caution">
    <text evidence="10">The sequence shown here is derived from an EMBL/GenBank/DDBJ whole genome shotgun (WGS) entry which is preliminary data.</text>
</comment>
<dbReference type="InterPro" id="IPR003594">
    <property type="entry name" value="HATPase_dom"/>
</dbReference>
<evidence type="ECO:0000313" key="10">
    <source>
        <dbReference type="EMBL" id="OGX83141.1"/>
    </source>
</evidence>
<dbReference type="InterPro" id="IPR036890">
    <property type="entry name" value="HATPase_C_sf"/>
</dbReference>
<dbReference type="SUPFAM" id="SSF55785">
    <property type="entry name" value="PYP-like sensor domain (PAS domain)"/>
    <property type="match status" value="5"/>
</dbReference>
<dbReference type="EMBL" id="MDZB01000135">
    <property type="protein sequence ID" value="OGX83141.1"/>
    <property type="molecule type" value="Genomic_DNA"/>
</dbReference>
<evidence type="ECO:0000313" key="11">
    <source>
        <dbReference type="Proteomes" id="UP000176294"/>
    </source>
</evidence>
<sequence>MDTDYNADMDAQQGGPARRPADVRAALASLQSRAERRRYLVTHAAADSQTPQDVQRLMQELQVHQIELEMQYEELLLAQAEAQNARAQYVDLYDFAPVGYFTLTDAGLIHQLNLCGSQMLGSVRQRLAGRRFALFVPLEARPEFGQFLARIFTTDRTVSAEMVLLREDGTPFYAQMEGLRVEGAPETASSRPHCRLAVLDTTARRNATDALAASEARFRRLFAESNDAVVLLQGQTYIDCNSAALRLLGATHKTEIVGRGMAAHAPVLQPNGQPTASLFRESIGEALRTGSRRCMARMHKITGEEIWMEAVLTPIEQEGAHPLIHILWRDVTADREAAAQLRASEARLSLALDASETGVFTWDITNNHLVWDARSQAIFGHPYSPLPVAVELLMESFHPEDRDRVMAATNDAIATGAPLAVDYRIGWPDGSVHHVSSAGRSVVQPGGGSFFAGVLRDVTALYAAEEELHYKSLVLERLLSNMPMTLARFQPDGTYLEAVGAGLRAVGLQDNELVGRNVFEAFAPIGQYMRQVLSGRAVNFMVEIGTEEQPLAFQNFGFFDEQREQGVVLSVDVTEAVQQKKQLEAEKEFTESLLENSVDGIVALDRPGNIAAWNSQATHYFGHPAAAVLGRSMVEVLPQLDCDETRQVLGRVLAGEQVVLQGQAFAHRTGHYDAYHVPLRQEGSITGVLIMFRDVTERDRMAEEATQLRLRQQQDLLSAILTTQENERKRIAEALHNGLGQLLYATKLSLESGAGAAPAPAALKLLHEAIRTTRTISFELTPGILEDFGLRTALEELSKRITPAGLPVHLHLANLGKRLRPQVEIAVYRIVQELLNNAMKHARATEVVVHVAHENGRVEVSVEDNGTGFDPHALTDQPLAGMGLSGVRNRVALLGGQLKINSQLGRGTIISFDVDE</sequence>
<dbReference type="PANTHER" id="PTHR43304">
    <property type="entry name" value="PHYTOCHROME-LIKE PROTEIN CPH1"/>
    <property type="match status" value="1"/>
</dbReference>
<proteinExistence type="predicted"/>